<evidence type="ECO:0000313" key="2">
    <source>
        <dbReference type="Proteomes" id="UP000313359"/>
    </source>
</evidence>
<accession>A0A5C2RUS5</accession>
<dbReference type="Gene3D" id="3.40.50.200">
    <property type="entry name" value="Peptidase S8/S53 domain"/>
    <property type="match status" value="1"/>
</dbReference>
<proteinExistence type="predicted"/>
<dbReference type="STRING" id="1328759.A0A5C2RUS5"/>
<organism evidence="1 2">
    <name type="scientific">Lentinus tigrinus ALCF2SS1-6</name>
    <dbReference type="NCBI Taxonomy" id="1328759"/>
    <lineage>
        <taxon>Eukaryota</taxon>
        <taxon>Fungi</taxon>
        <taxon>Dikarya</taxon>
        <taxon>Basidiomycota</taxon>
        <taxon>Agaricomycotina</taxon>
        <taxon>Agaricomycetes</taxon>
        <taxon>Polyporales</taxon>
        <taxon>Polyporaceae</taxon>
        <taxon>Lentinus</taxon>
    </lineage>
</organism>
<sequence length="138" mass="14704">MQARSASLTSRISYCPRKRPRWSSVPAMASTKMVSRSTFPSQSFSATSAQLGSRGTTVLFCSGDNGVYSFPSNSTCDATTFGPTFPRGCPFLTSVGGTQGVTPEVAASFSSGGLLEHLRVSNVSRRRCGRASLRCRTM</sequence>
<dbReference type="Proteomes" id="UP000313359">
    <property type="component" value="Unassembled WGS sequence"/>
</dbReference>
<reference evidence="1" key="1">
    <citation type="journal article" date="2018" name="Genome Biol. Evol.">
        <title>Genomics and development of Lentinus tigrinus, a white-rot wood-decaying mushroom with dimorphic fruiting bodies.</title>
        <authorList>
            <person name="Wu B."/>
            <person name="Xu Z."/>
            <person name="Knudson A."/>
            <person name="Carlson A."/>
            <person name="Chen N."/>
            <person name="Kovaka S."/>
            <person name="LaButti K."/>
            <person name="Lipzen A."/>
            <person name="Pennachio C."/>
            <person name="Riley R."/>
            <person name="Schakwitz W."/>
            <person name="Umezawa K."/>
            <person name="Ohm R.A."/>
            <person name="Grigoriev I.V."/>
            <person name="Nagy L.G."/>
            <person name="Gibbons J."/>
            <person name="Hibbett D."/>
        </authorList>
    </citation>
    <scope>NUCLEOTIDE SEQUENCE [LARGE SCALE GENOMIC DNA]</scope>
    <source>
        <strain evidence="1">ALCF2SS1-6</strain>
    </source>
</reference>
<evidence type="ECO:0000313" key="1">
    <source>
        <dbReference type="EMBL" id="RPD55433.1"/>
    </source>
</evidence>
<keyword evidence="2" id="KW-1185">Reference proteome</keyword>
<dbReference type="PANTHER" id="PTHR14218">
    <property type="entry name" value="PROTEASE S8 TRIPEPTIDYL PEPTIDASE I CLN2"/>
    <property type="match status" value="1"/>
</dbReference>
<dbReference type="InterPro" id="IPR050819">
    <property type="entry name" value="Tripeptidyl-peptidase_I"/>
</dbReference>
<dbReference type="PANTHER" id="PTHR14218:SF15">
    <property type="entry name" value="TRIPEPTIDYL-PEPTIDASE 1"/>
    <property type="match status" value="1"/>
</dbReference>
<dbReference type="OrthoDB" id="409122at2759"/>
<dbReference type="GO" id="GO:0006508">
    <property type="term" value="P:proteolysis"/>
    <property type="evidence" value="ECO:0007669"/>
    <property type="project" value="InterPro"/>
</dbReference>
<evidence type="ECO:0008006" key="3">
    <source>
        <dbReference type="Google" id="ProtNLM"/>
    </source>
</evidence>
<name>A0A5C2RUS5_9APHY</name>
<dbReference type="GO" id="GO:0008240">
    <property type="term" value="F:tripeptidyl-peptidase activity"/>
    <property type="evidence" value="ECO:0007669"/>
    <property type="project" value="TreeGrafter"/>
</dbReference>
<dbReference type="SUPFAM" id="SSF52743">
    <property type="entry name" value="Subtilisin-like"/>
    <property type="match status" value="1"/>
</dbReference>
<gene>
    <name evidence="1" type="ORF">L227DRAFT_304364</name>
</gene>
<dbReference type="EMBL" id="ML122295">
    <property type="protein sequence ID" value="RPD55433.1"/>
    <property type="molecule type" value="Genomic_DNA"/>
</dbReference>
<protein>
    <recommendedName>
        <fullName evidence="3">Peptidase S8/S53 domain-containing protein</fullName>
    </recommendedName>
</protein>
<dbReference type="GO" id="GO:0004252">
    <property type="term" value="F:serine-type endopeptidase activity"/>
    <property type="evidence" value="ECO:0007669"/>
    <property type="project" value="InterPro"/>
</dbReference>
<dbReference type="AlphaFoldDB" id="A0A5C2RUS5"/>
<dbReference type="InterPro" id="IPR036852">
    <property type="entry name" value="Peptidase_S8/S53_dom_sf"/>
</dbReference>